<dbReference type="InterPro" id="IPR011991">
    <property type="entry name" value="ArsR-like_HTH"/>
</dbReference>
<dbReference type="GO" id="GO:0003677">
    <property type="term" value="F:DNA binding"/>
    <property type="evidence" value="ECO:0007669"/>
    <property type="project" value="InterPro"/>
</dbReference>
<dbReference type="InterPro" id="IPR036388">
    <property type="entry name" value="WH-like_DNA-bd_sf"/>
</dbReference>
<evidence type="ECO:0000256" key="2">
    <source>
        <dbReference type="PIRSR" id="PIRSR640198-2"/>
    </source>
</evidence>
<dbReference type="GO" id="GO:0005524">
    <property type="term" value="F:ATP binding"/>
    <property type="evidence" value="ECO:0007669"/>
    <property type="project" value="UniProtKB-KW"/>
</dbReference>
<dbReference type="Pfam" id="PF09339">
    <property type="entry name" value="HTH_IclR"/>
    <property type="match status" value="1"/>
</dbReference>
<gene>
    <name evidence="5" type="ORF">A2785_04130</name>
</gene>
<keyword evidence="2" id="KW-0067">ATP-binding</keyword>
<feature type="domain" description="Fido" evidence="4">
    <location>
        <begin position="100"/>
        <end position="253"/>
    </location>
</feature>
<dbReference type="PROSITE" id="PS51459">
    <property type="entry name" value="FIDO"/>
    <property type="match status" value="1"/>
</dbReference>
<comment type="caution">
    <text evidence="5">The sequence shown here is derived from an EMBL/GenBank/DDBJ whole genome shotgun (WGS) entry which is preliminary data.</text>
</comment>
<dbReference type="GO" id="GO:0006355">
    <property type="term" value="P:regulation of DNA-templated transcription"/>
    <property type="evidence" value="ECO:0007669"/>
    <property type="project" value="InterPro"/>
</dbReference>
<accession>A0A1G1VPL9</accession>
<evidence type="ECO:0000256" key="1">
    <source>
        <dbReference type="PIRSR" id="PIRSR640198-1"/>
    </source>
</evidence>
<sequence>MIEPSYKRTDKLITNIAEIERLYGQIEGLRLPRKLELNLKRDNLIKSTYASNRIEGNPLTLPEVTNLLLDERVPVNRDEKEVVNYFALLSELPKFKDREITLEFIKENHARIMKGVDESAGQIRNRPVVVGKYEGGAAPMTLKVKHNPPHHKRDEIEADLRQLISWIVATKNLPTIIKAGIFHHEFVFIHPFEDGNGRVCRMLTALLFVKDGYRINQYFVLDDYYDIDKILYSDMLHTADDGDKTEWLEYFSDGVKYSLMGALDRAKKAARTLAVKDRPSKKENQVLDLFQEQPEMTSTELARKLKVSRQQAHNLLSALVNKGFLERQGTTKSSYYALK</sequence>
<feature type="binding site" evidence="2">
    <location>
        <begin position="194"/>
        <end position="201"/>
    </location>
    <ligand>
        <name>ATP</name>
        <dbReference type="ChEBI" id="CHEBI:30616"/>
    </ligand>
</feature>
<evidence type="ECO:0000256" key="3">
    <source>
        <dbReference type="PIRSR" id="PIRSR640198-3"/>
    </source>
</evidence>
<reference evidence="5 6" key="1">
    <citation type="journal article" date="2016" name="Nat. Commun.">
        <title>Thousands of microbial genomes shed light on interconnected biogeochemical processes in an aquifer system.</title>
        <authorList>
            <person name="Anantharaman K."/>
            <person name="Brown C.T."/>
            <person name="Hug L.A."/>
            <person name="Sharon I."/>
            <person name="Castelle C.J."/>
            <person name="Probst A.J."/>
            <person name="Thomas B.C."/>
            <person name="Singh A."/>
            <person name="Wilkins M.J."/>
            <person name="Karaoz U."/>
            <person name="Brodie E.L."/>
            <person name="Williams K.H."/>
            <person name="Hubbard S.S."/>
            <person name="Banfield J.F."/>
        </authorList>
    </citation>
    <scope>NUCLEOTIDE SEQUENCE [LARGE SCALE GENOMIC DNA]</scope>
</reference>
<dbReference type="SUPFAM" id="SSF140931">
    <property type="entry name" value="Fic-like"/>
    <property type="match status" value="1"/>
</dbReference>
<dbReference type="Gene3D" id="1.10.10.10">
    <property type="entry name" value="Winged helix-like DNA-binding domain superfamily/Winged helix DNA-binding domain"/>
    <property type="match status" value="1"/>
</dbReference>
<organism evidence="5 6">
    <name type="scientific">Candidatus Chisholmbacteria bacterium RIFCSPHIGHO2_01_FULL_49_18</name>
    <dbReference type="NCBI Taxonomy" id="1797590"/>
    <lineage>
        <taxon>Bacteria</taxon>
        <taxon>Candidatus Chisholmiibacteriota</taxon>
    </lineage>
</organism>
<proteinExistence type="predicted"/>
<dbReference type="Gene3D" id="1.10.3290.10">
    <property type="entry name" value="Fido-like domain"/>
    <property type="match status" value="1"/>
</dbReference>
<keyword evidence="2" id="KW-0547">Nucleotide-binding</keyword>
<dbReference type="SUPFAM" id="SSF46785">
    <property type="entry name" value="Winged helix' DNA-binding domain"/>
    <property type="match status" value="1"/>
</dbReference>
<dbReference type="Pfam" id="PF02661">
    <property type="entry name" value="Fic"/>
    <property type="match status" value="1"/>
</dbReference>
<dbReference type="AlphaFoldDB" id="A0A1G1VPL9"/>
<dbReference type="InterPro" id="IPR003812">
    <property type="entry name" value="Fido"/>
</dbReference>
<feature type="binding site" evidence="2">
    <location>
        <begin position="130"/>
        <end position="146"/>
    </location>
    <ligand>
        <name>ATP</name>
        <dbReference type="ChEBI" id="CHEBI:30616"/>
    </ligand>
</feature>
<dbReference type="Proteomes" id="UP000179069">
    <property type="component" value="Unassembled WGS sequence"/>
</dbReference>
<protein>
    <recommendedName>
        <fullName evidence="4">Fido domain-containing protein</fullName>
    </recommendedName>
</protein>
<evidence type="ECO:0000313" key="6">
    <source>
        <dbReference type="Proteomes" id="UP000179069"/>
    </source>
</evidence>
<dbReference type="InterPro" id="IPR036390">
    <property type="entry name" value="WH_DNA-bd_sf"/>
</dbReference>
<name>A0A1G1VPL9_9BACT</name>
<evidence type="ECO:0000313" key="5">
    <source>
        <dbReference type="EMBL" id="OGY17177.1"/>
    </source>
</evidence>
<dbReference type="EMBL" id="MHCI01000005">
    <property type="protein sequence ID" value="OGY17177.1"/>
    <property type="molecule type" value="Genomic_DNA"/>
</dbReference>
<dbReference type="InterPro" id="IPR036597">
    <property type="entry name" value="Fido-like_dom_sf"/>
</dbReference>
<dbReference type="PANTHER" id="PTHR13504:SF38">
    <property type="entry name" value="FIDO DOMAIN-CONTAINING PROTEIN"/>
    <property type="match status" value="1"/>
</dbReference>
<dbReference type="PANTHER" id="PTHR13504">
    <property type="entry name" value="FIDO DOMAIN-CONTAINING PROTEIN DDB_G0283145"/>
    <property type="match status" value="1"/>
</dbReference>
<dbReference type="InterPro" id="IPR005471">
    <property type="entry name" value="Tscrpt_reg_IclR_N"/>
</dbReference>
<evidence type="ECO:0000259" key="4">
    <source>
        <dbReference type="PROSITE" id="PS51459"/>
    </source>
</evidence>
<feature type="active site" evidence="1">
    <location>
        <position position="190"/>
    </location>
</feature>
<dbReference type="InterPro" id="IPR040198">
    <property type="entry name" value="Fido_containing"/>
</dbReference>
<dbReference type="CDD" id="cd00090">
    <property type="entry name" value="HTH_ARSR"/>
    <property type="match status" value="1"/>
</dbReference>
<feature type="site" description="Important for autoinhibition of adenylyltransferase activity" evidence="3">
    <location>
        <position position="55"/>
    </location>
</feature>